<comment type="caution">
    <text evidence="1">The sequence shown here is derived from an EMBL/GenBank/DDBJ whole genome shotgun (WGS) entry which is preliminary data.</text>
</comment>
<accession>A0A9W7BA30</accession>
<name>A0A9W7BA30_9STRA</name>
<sequence length="268" mass="30500">MPTIAESFSKIPLGLSNRKKKAHSILNLSSLNNLAPDKFVVQYTKLVGSRSVKQTMKSQMPKKIVEAGIMAKTVGETRRFLGIEHFRVVIDHEGSIYPFWKALLISMLRFFTAKVMLGTLDEFRDAETGELLCWTSTIVKGDTLRGMWFYQSQRAKRDRLYLWHASLMVSICRVGMMEGVKWCDTGPSVGEGTKEMKLKFGFDSKESWRDLCDYDGEFRNDVPSISNLPEAQQIFVSSGAAHDNRPGLGTHTQKYMKIKEVPEKKKFN</sequence>
<dbReference type="Proteomes" id="UP001165160">
    <property type="component" value="Unassembled WGS sequence"/>
</dbReference>
<reference evidence="2" key="1">
    <citation type="journal article" date="2023" name="Commun. Biol.">
        <title>Genome analysis of Parmales, the sister group of diatoms, reveals the evolutionary specialization of diatoms from phago-mixotrophs to photoautotrophs.</title>
        <authorList>
            <person name="Ban H."/>
            <person name="Sato S."/>
            <person name="Yoshikawa S."/>
            <person name="Yamada K."/>
            <person name="Nakamura Y."/>
            <person name="Ichinomiya M."/>
            <person name="Sato N."/>
            <person name="Blanc-Mathieu R."/>
            <person name="Endo H."/>
            <person name="Kuwata A."/>
            <person name="Ogata H."/>
        </authorList>
    </citation>
    <scope>NUCLEOTIDE SEQUENCE [LARGE SCALE GENOMIC DNA]</scope>
    <source>
        <strain evidence="2">NIES 3699</strain>
    </source>
</reference>
<organism evidence="1 2">
    <name type="scientific">Triparma verrucosa</name>
    <dbReference type="NCBI Taxonomy" id="1606542"/>
    <lineage>
        <taxon>Eukaryota</taxon>
        <taxon>Sar</taxon>
        <taxon>Stramenopiles</taxon>
        <taxon>Ochrophyta</taxon>
        <taxon>Bolidophyceae</taxon>
        <taxon>Parmales</taxon>
        <taxon>Triparmaceae</taxon>
        <taxon>Triparma</taxon>
    </lineage>
</organism>
<evidence type="ECO:0000313" key="1">
    <source>
        <dbReference type="EMBL" id="GMH82584.1"/>
    </source>
</evidence>
<evidence type="ECO:0000313" key="2">
    <source>
        <dbReference type="Proteomes" id="UP001165160"/>
    </source>
</evidence>
<protein>
    <submittedName>
        <fullName evidence="1">Uncharacterized protein</fullName>
    </submittedName>
</protein>
<keyword evidence="2" id="KW-1185">Reference proteome</keyword>
<gene>
    <name evidence="1" type="ORF">TrVE_jg5084</name>
</gene>
<dbReference type="AlphaFoldDB" id="A0A9W7BA30"/>
<proteinExistence type="predicted"/>
<dbReference type="EMBL" id="BRXX01000016">
    <property type="protein sequence ID" value="GMH82584.1"/>
    <property type="molecule type" value="Genomic_DNA"/>
</dbReference>